<dbReference type="SMART" id="SM00174">
    <property type="entry name" value="RHO"/>
    <property type="match status" value="1"/>
</dbReference>
<dbReference type="PRINTS" id="PR00449">
    <property type="entry name" value="RASTRNSFRMNG"/>
</dbReference>
<dbReference type="EMBL" id="JAHQIW010005151">
    <property type="protein sequence ID" value="KAJ1365030.1"/>
    <property type="molecule type" value="Genomic_DNA"/>
</dbReference>
<evidence type="ECO:0000313" key="3">
    <source>
        <dbReference type="EMBL" id="KAJ1365030.1"/>
    </source>
</evidence>
<dbReference type="NCBIfam" id="TIGR00231">
    <property type="entry name" value="small_GTP"/>
    <property type="match status" value="1"/>
</dbReference>
<dbReference type="InterPro" id="IPR027417">
    <property type="entry name" value="P-loop_NTPase"/>
</dbReference>
<keyword evidence="2" id="KW-0342">GTP-binding</keyword>
<accession>A0AAD5MUV9</accession>
<name>A0AAD5MUV9_PARTN</name>
<organism evidence="3 4">
    <name type="scientific">Parelaphostrongylus tenuis</name>
    <name type="common">Meningeal worm</name>
    <dbReference type="NCBI Taxonomy" id="148309"/>
    <lineage>
        <taxon>Eukaryota</taxon>
        <taxon>Metazoa</taxon>
        <taxon>Ecdysozoa</taxon>
        <taxon>Nematoda</taxon>
        <taxon>Chromadorea</taxon>
        <taxon>Rhabditida</taxon>
        <taxon>Rhabditina</taxon>
        <taxon>Rhabditomorpha</taxon>
        <taxon>Strongyloidea</taxon>
        <taxon>Metastrongylidae</taxon>
        <taxon>Parelaphostrongylus</taxon>
    </lineage>
</organism>
<evidence type="ECO:0000256" key="2">
    <source>
        <dbReference type="ARBA" id="ARBA00023134"/>
    </source>
</evidence>
<keyword evidence="4" id="KW-1185">Reference proteome</keyword>
<dbReference type="CDD" id="cd00154">
    <property type="entry name" value="Rab"/>
    <property type="match status" value="1"/>
</dbReference>
<dbReference type="InterPro" id="IPR005225">
    <property type="entry name" value="Small_GTP-bd"/>
</dbReference>
<dbReference type="PANTHER" id="PTHR47977">
    <property type="entry name" value="RAS-RELATED PROTEIN RAB"/>
    <property type="match status" value="1"/>
</dbReference>
<dbReference type="SMART" id="SM00175">
    <property type="entry name" value="RAB"/>
    <property type="match status" value="1"/>
</dbReference>
<dbReference type="InterPro" id="IPR050227">
    <property type="entry name" value="Rab"/>
</dbReference>
<dbReference type="SMART" id="SM00173">
    <property type="entry name" value="RAS"/>
    <property type="match status" value="1"/>
</dbReference>
<reference evidence="3" key="1">
    <citation type="submission" date="2021-06" db="EMBL/GenBank/DDBJ databases">
        <title>Parelaphostrongylus tenuis whole genome reference sequence.</title>
        <authorList>
            <person name="Garwood T.J."/>
            <person name="Larsen P.A."/>
            <person name="Fountain-Jones N.M."/>
            <person name="Garbe J.R."/>
            <person name="Macchietto M.G."/>
            <person name="Kania S.A."/>
            <person name="Gerhold R.W."/>
            <person name="Richards J.E."/>
            <person name="Wolf T.M."/>
        </authorList>
    </citation>
    <scope>NUCLEOTIDE SEQUENCE</scope>
    <source>
        <strain evidence="3">MNPRO001-30</strain>
        <tissue evidence="3">Meninges</tissue>
    </source>
</reference>
<dbReference type="FunFam" id="3.40.50.300:FF:001462">
    <property type="entry name" value="Small GTP-binding protein, putative"/>
    <property type="match status" value="1"/>
</dbReference>
<evidence type="ECO:0000256" key="1">
    <source>
        <dbReference type="ARBA" id="ARBA00022741"/>
    </source>
</evidence>
<dbReference type="PROSITE" id="PS51420">
    <property type="entry name" value="RHO"/>
    <property type="match status" value="1"/>
</dbReference>
<dbReference type="SMART" id="SM00176">
    <property type="entry name" value="RAN"/>
    <property type="match status" value="1"/>
</dbReference>
<proteinExistence type="predicted"/>
<dbReference type="AlphaFoldDB" id="A0AAD5MUV9"/>
<evidence type="ECO:0000313" key="4">
    <source>
        <dbReference type="Proteomes" id="UP001196413"/>
    </source>
</evidence>
<comment type="caution">
    <text evidence="3">The sequence shown here is derived from an EMBL/GenBank/DDBJ whole genome shotgun (WGS) entry which is preliminary data.</text>
</comment>
<dbReference type="PROSITE" id="PS51421">
    <property type="entry name" value="RAS"/>
    <property type="match status" value="1"/>
</dbReference>
<protein>
    <submittedName>
        <fullName evidence="3">Uncharacterized protein</fullName>
    </submittedName>
</protein>
<dbReference type="InterPro" id="IPR001806">
    <property type="entry name" value="Small_GTPase"/>
</dbReference>
<dbReference type="PROSITE" id="PS51419">
    <property type="entry name" value="RAB"/>
    <property type="match status" value="1"/>
</dbReference>
<keyword evidence="1" id="KW-0547">Nucleotide-binding</keyword>
<sequence>MIGLSSSKMCYRGQRSSQKGHSWRISSATNLLEAMSAHRVVHASICYRLHTPAYEIRDGVEHMKPNDVVDVKVVVIGDTAAGKSAILRQFFDGTFDEEISSTIGIDFRHVTYQLQDGTSVRLRVWDTAGQERFRHLAPSFIRDAHVILIVFDITSPNIHEQINRWTMFAEQEQERGAVIIFVGNKCDLKQRGQNKRAMEKMMAEYGAPYMEISAKTGHNVKELFSLVAHMPFPNHKRSQSAPLRLSSTSNEKALRTSCCWR</sequence>
<gene>
    <name evidence="3" type="ORF">KIN20_025239</name>
</gene>
<dbReference type="Pfam" id="PF00071">
    <property type="entry name" value="Ras"/>
    <property type="match status" value="1"/>
</dbReference>
<dbReference type="GO" id="GO:0003924">
    <property type="term" value="F:GTPase activity"/>
    <property type="evidence" value="ECO:0007669"/>
    <property type="project" value="InterPro"/>
</dbReference>
<dbReference type="Gene3D" id="3.40.50.300">
    <property type="entry name" value="P-loop containing nucleotide triphosphate hydrolases"/>
    <property type="match status" value="1"/>
</dbReference>
<dbReference type="Proteomes" id="UP001196413">
    <property type="component" value="Unassembled WGS sequence"/>
</dbReference>
<dbReference type="SUPFAM" id="SSF52540">
    <property type="entry name" value="P-loop containing nucleoside triphosphate hydrolases"/>
    <property type="match status" value="1"/>
</dbReference>
<dbReference type="GO" id="GO:0005525">
    <property type="term" value="F:GTP binding"/>
    <property type="evidence" value="ECO:0007669"/>
    <property type="project" value="UniProtKB-KW"/>
</dbReference>